<dbReference type="NCBIfam" id="TIGR00174">
    <property type="entry name" value="miaA"/>
    <property type="match status" value="1"/>
</dbReference>
<evidence type="ECO:0000256" key="12">
    <source>
        <dbReference type="RuleBase" id="RU003784"/>
    </source>
</evidence>
<dbReference type="EC" id="2.5.1.75" evidence="10"/>
<comment type="subunit">
    <text evidence="10">Monomer.</text>
</comment>
<keyword evidence="4 10" id="KW-0808">Transferase</keyword>
<dbReference type="GO" id="GO:0006400">
    <property type="term" value="P:tRNA modification"/>
    <property type="evidence" value="ECO:0007669"/>
    <property type="project" value="TreeGrafter"/>
</dbReference>
<evidence type="ECO:0000256" key="5">
    <source>
        <dbReference type="ARBA" id="ARBA00022694"/>
    </source>
</evidence>
<keyword evidence="15" id="KW-1185">Reference proteome</keyword>
<comment type="similarity">
    <text evidence="3 10 13">Belongs to the IPP transferase family.</text>
</comment>
<dbReference type="HOGENOM" id="CLU_032616_0_1_9"/>
<feature type="site" description="Interaction with substrate tRNA" evidence="10">
    <location>
        <position position="123"/>
    </location>
</feature>
<evidence type="ECO:0000256" key="6">
    <source>
        <dbReference type="ARBA" id="ARBA00022741"/>
    </source>
</evidence>
<sequence length="308" mass="35604">MNRIIVIVGPTASGKTNLSIELAKAMDGEIISADSMQIYKYMDIGTAKPTKDEMQGIKHYLINEVLPSEDFNVVRFKELAEKYIVKILEKNKQPIVAGGTGLYISSLINNINFSESESDWELREALKKEVDELGPEHLHKKLQEVDPDSALNIHPNNIKRVIRALEVYYQTHKPISYHNEISRKTPPKYEFILVGLSMDRQVLYERINRRVDIMVENGLVDEVKKLVNLGYADSIISMQGIGYKEILEYLRNTYTLEQAIENIKQGTRRYAKRQITWFKRINGIKWFNLDNSGNNINVFNEIYEYIKG</sequence>
<dbReference type="PANTHER" id="PTHR11088">
    <property type="entry name" value="TRNA DIMETHYLALLYLTRANSFERASE"/>
    <property type="match status" value="1"/>
</dbReference>
<evidence type="ECO:0000256" key="7">
    <source>
        <dbReference type="ARBA" id="ARBA00022840"/>
    </source>
</evidence>
<dbReference type="eggNOG" id="COG0324">
    <property type="taxonomic scope" value="Bacteria"/>
</dbReference>
<organism evidence="14 15">
    <name type="scientific">Ruminiclostridium cellulolyticum (strain ATCC 35319 / DSM 5812 / JCM 6584 / H10)</name>
    <name type="common">Clostridium cellulolyticum</name>
    <dbReference type="NCBI Taxonomy" id="394503"/>
    <lineage>
        <taxon>Bacteria</taxon>
        <taxon>Bacillati</taxon>
        <taxon>Bacillota</taxon>
        <taxon>Clostridia</taxon>
        <taxon>Eubacteriales</taxon>
        <taxon>Oscillospiraceae</taxon>
        <taxon>Ruminiclostridium</taxon>
    </lineage>
</organism>
<proteinExistence type="inferred from homology"/>
<feature type="region of interest" description="Interaction with substrate tRNA" evidence="10">
    <location>
        <begin position="34"/>
        <end position="37"/>
    </location>
</feature>
<dbReference type="Proteomes" id="UP000001349">
    <property type="component" value="Chromosome"/>
</dbReference>
<keyword evidence="6 10" id="KW-0547">Nucleotide-binding</keyword>
<dbReference type="STRING" id="394503.Ccel_1695"/>
<dbReference type="EMBL" id="CP001348">
    <property type="protein sequence ID" value="ACL76046.1"/>
    <property type="molecule type" value="Genomic_DNA"/>
</dbReference>
<feature type="binding site" evidence="10">
    <location>
        <begin position="9"/>
        <end position="16"/>
    </location>
    <ligand>
        <name>ATP</name>
        <dbReference type="ChEBI" id="CHEBI:30616"/>
    </ligand>
</feature>
<dbReference type="InterPro" id="IPR018022">
    <property type="entry name" value="IPT"/>
</dbReference>
<accession>B8I2Q3</accession>
<evidence type="ECO:0000313" key="14">
    <source>
        <dbReference type="EMBL" id="ACL76046.1"/>
    </source>
</evidence>
<dbReference type="Gene3D" id="1.10.20.140">
    <property type="match status" value="1"/>
</dbReference>
<evidence type="ECO:0000256" key="4">
    <source>
        <dbReference type="ARBA" id="ARBA00022679"/>
    </source>
</evidence>
<evidence type="ECO:0000256" key="9">
    <source>
        <dbReference type="ARBA" id="ARBA00049563"/>
    </source>
</evidence>
<evidence type="ECO:0000256" key="1">
    <source>
        <dbReference type="ARBA" id="ARBA00001946"/>
    </source>
</evidence>
<evidence type="ECO:0000256" key="2">
    <source>
        <dbReference type="ARBA" id="ARBA00003213"/>
    </source>
</evidence>
<keyword evidence="7 10" id="KW-0067">ATP-binding</keyword>
<dbReference type="KEGG" id="cce:Ccel_1695"/>
<evidence type="ECO:0000313" key="15">
    <source>
        <dbReference type="Proteomes" id="UP000001349"/>
    </source>
</evidence>
<dbReference type="GO" id="GO:0005524">
    <property type="term" value="F:ATP binding"/>
    <property type="evidence" value="ECO:0007669"/>
    <property type="project" value="UniProtKB-UniRule"/>
</dbReference>
<dbReference type="InterPro" id="IPR027417">
    <property type="entry name" value="P-loop_NTPase"/>
</dbReference>
<name>B8I2Q3_RUMCH</name>
<protein>
    <recommendedName>
        <fullName evidence="10">tRNA dimethylallyltransferase</fullName>
        <ecNumber evidence="10">2.5.1.75</ecNumber>
    </recommendedName>
    <alternativeName>
        <fullName evidence="10">Dimethylallyl diphosphate:tRNA dimethylallyltransferase</fullName>
        <shortName evidence="10">DMAPP:tRNA dimethylallyltransferase</shortName>
        <shortName evidence="10">DMATase</shortName>
    </alternativeName>
    <alternativeName>
        <fullName evidence="10">Isopentenyl-diphosphate:tRNA isopentenyltransferase</fullName>
        <shortName evidence="10">IPP transferase</shortName>
        <shortName evidence="10">IPPT</shortName>
        <shortName evidence="10">IPTase</shortName>
    </alternativeName>
</protein>
<dbReference type="AlphaFoldDB" id="B8I2Q3"/>
<evidence type="ECO:0000256" key="3">
    <source>
        <dbReference type="ARBA" id="ARBA00005842"/>
    </source>
</evidence>
<evidence type="ECO:0000256" key="10">
    <source>
        <dbReference type="HAMAP-Rule" id="MF_00185"/>
    </source>
</evidence>
<comment type="catalytic activity">
    <reaction evidence="9 10 11">
        <text>adenosine(37) in tRNA + dimethylallyl diphosphate = N(6)-dimethylallyladenosine(37) in tRNA + diphosphate</text>
        <dbReference type="Rhea" id="RHEA:26482"/>
        <dbReference type="Rhea" id="RHEA-COMP:10162"/>
        <dbReference type="Rhea" id="RHEA-COMP:10375"/>
        <dbReference type="ChEBI" id="CHEBI:33019"/>
        <dbReference type="ChEBI" id="CHEBI:57623"/>
        <dbReference type="ChEBI" id="CHEBI:74411"/>
        <dbReference type="ChEBI" id="CHEBI:74415"/>
        <dbReference type="EC" id="2.5.1.75"/>
    </reaction>
</comment>
<dbReference type="Pfam" id="PF01715">
    <property type="entry name" value="IPPT"/>
    <property type="match status" value="1"/>
</dbReference>
<reference evidence="14 15" key="1">
    <citation type="submission" date="2009-01" db="EMBL/GenBank/DDBJ databases">
        <title>Complete sequence of Clostridium cellulolyticum H10.</title>
        <authorList>
            <consortium name="US DOE Joint Genome Institute"/>
            <person name="Lucas S."/>
            <person name="Copeland A."/>
            <person name="Lapidus A."/>
            <person name="Glavina del Rio T."/>
            <person name="Dalin E."/>
            <person name="Tice H."/>
            <person name="Bruce D."/>
            <person name="Goodwin L."/>
            <person name="Pitluck S."/>
            <person name="Chertkov O."/>
            <person name="Saunders E."/>
            <person name="Brettin T."/>
            <person name="Detter J.C."/>
            <person name="Han C."/>
            <person name="Larimer F."/>
            <person name="Land M."/>
            <person name="Hauser L."/>
            <person name="Kyrpides N."/>
            <person name="Ivanova N."/>
            <person name="Zhou J."/>
            <person name="Richardson P."/>
        </authorList>
    </citation>
    <scope>NUCLEOTIDE SEQUENCE [LARGE SCALE GENOMIC DNA]</scope>
    <source>
        <strain evidence="15">ATCC 35319 / DSM 5812 / JCM 6584 / H10</strain>
    </source>
</reference>
<feature type="binding site" evidence="10">
    <location>
        <begin position="11"/>
        <end position="16"/>
    </location>
    <ligand>
        <name>substrate</name>
    </ligand>
</feature>
<evidence type="ECO:0000256" key="11">
    <source>
        <dbReference type="RuleBase" id="RU003783"/>
    </source>
</evidence>
<comment type="function">
    <text evidence="2 10 12">Catalyzes the transfer of a dimethylallyl group onto the adenine at position 37 in tRNAs that read codons beginning with uridine, leading to the formation of N6-(dimethylallyl)adenosine (i(6)A).</text>
</comment>
<keyword evidence="5 10" id="KW-0819">tRNA processing</keyword>
<dbReference type="InterPro" id="IPR039657">
    <property type="entry name" value="Dimethylallyltransferase"/>
</dbReference>
<dbReference type="OrthoDB" id="9776390at2"/>
<dbReference type="RefSeq" id="WP_015925161.1">
    <property type="nucleotide sequence ID" value="NC_011898.1"/>
</dbReference>
<dbReference type="GO" id="GO:0052381">
    <property type="term" value="F:tRNA dimethylallyltransferase activity"/>
    <property type="evidence" value="ECO:0007669"/>
    <property type="project" value="UniProtKB-UniRule"/>
</dbReference>
<evidence type="ECO:0000256" key="13">
    <source>
        <dbReference type="RuleBase" id="RU003785"/>
    </source>
</evidence>
<dbReference type="Gene3D" id="3.40.50.300">
    <property type="entry name" value="P-loop containing nucleotide triphosphate hydrolases"/>
    <property type="match status" value="1"/>
</dbReference>
<comment type="caution">
    <text evidence="10">Lacks conserved residue(s) required for the propagation of feature annotation.</text>
</comment>
<evidence type="ECO:0000256" key="8">
    <source>
        <dbReference type="ARBA" id="ARBA00022842"/>
    </source>
</evidence>
<dbReference type="PANTHER" id="PTHR11088:SF60">
    <property type="entry name" value="TRNA DIMETHYLALLYLTRANSFERASE"/>
    <property type="match status" value="1"/>
</dbReference>
<dbReference type="HAMAP" id="MF_00185">
    <property type="entry name" value="IPP_trans"/>
    <property type="match status" value="1"/>
</dbReference>
<keyword evidence="8 10" id="KW-0460">Magnesium</keyword>
<comment type="cofactor">
    <cofactor evidence="1 10">
        <name>Mg(2+)</name>
        <dbReference type="ChEBI" id="CHEBI:18420"/>
    </cofactor>
</comment>
<gene>
    <name evidence="10" type="primary">miaA</name>
    <name evidence="14" type="ordered locus">Ccel_1695</name>
</gene>
<feature type="site" description="Interaction with substrate tRNA" evidence="10">
    <location>
        <position position="100"/>
    </location>
</feature>
<dbReference type="SUPFAM" id="SSF52540">
    <property type="entry name" value="P-loop containing nucleoside triphosphate hydrolases"/>
    <property type="match status" value="2"/>
</dbReference>